<feature type="transmembrane region" description="Helical" evidence="1">
    <location>
        <begin position="32"/>
        <end position="56"/>
    </location>
</feature>
<keyword evidence="3" id="KW-1185">Reference proteome</keyword>
<dbReference type="EMBL" id="JAYMYQ010000011">
    <property type="protein sequence ID" value="KAK7305320.1"/>
    <property type="molecule type" value="Genomic_DNA"/>
</dbReference>
<evidence type="ECO:0000313" key="2">
    <source>
        <dbReference type="EMBL" id="KAK7305320.1"/>
    </source>
</evidence>
<dbReference type="AlphaFoldDB" id="A0AAN9JTU1"/>
<name>A0AAN9JTU1_CANGL</name>
<accession>A0AAN9JTU1</accession>
<comment type="caution">
    <text evidence="2">The sequence shown here is derived from an EMBL/GenBank/DDBJ whole genome shotgun (WGS) entry which is preliminary data.</text>
</comment>
<reference evidence="2 3" key="1">
    <citation type="submission" date="2024-01" db="EMBL/GenBank/DDBJ databases">
        <title>The genomes of 5 underutilized Papilionoideae crops provide insights into root nodulation and disease resistanc.</title>
        <authorList>
            <person name="Jiang F."/>
        </authorList>
    </citation>
    <scope>NUCLEOTIDE SEQUENCE [LARGE SCALE GENOMIC DNA]</scope>
    <source>
        <strain evidence="2">LVBAO_FW01</strain>
        <tissue evidence="2">Leaves</tissue>
    </source>
</reference>
<gene>
    <name evidence="2" type="ORF">VNO77_43224</name>
</gene>
<dbReference type="Proteomes" id="UP001367508">
    <property type="component" value="Unassembled WGS sequence"/>
</dbReference>
<keyword evidence="1" id="KW-1133">Transmembrane helix</keyword>
<keyword evidence="1" id="KW-0472">Membrane</keyword>
<evidence type="ECO:0000313" key="3">
    <source>
        <dbReference type="Proteomes" id="UP001367508"/>
    </source>
</evidence>
<keyword evidence="1" id="KW-0812">Transmembrane</keyword>
<organism evidence="2 3">
    <name type="scientific">Canavalia gladiata</name>
    <name type="common">Sword bean</name>
    <name type="synonym">Dolichos gladiatus</name>
    <dbReference type="NCBI Taxonomy" id="3824"/>
    <lineage>
        <taxon>Eukaryota</taxon>
        <taxon>Viridiplantae</taxon>
        <taxon>Streptophyta</taxon>
        <taxon>Embryophyta</taxon>
        <taxon>Tracheophyta</taxon>
        <taxon>Spermatophyta</taxon>
        <taxon>Magnoliopsida</taxon>
        <taxon>eudicotyledons</taxon>
        <taxon>Gunneridae</taxon>
        <taxon>Pentapetalae</taxon>
        <taxon>rosids</taxon>
        <taxon>fabids</taxon>
        <taxon>Fabales</taxon>
        <taxon>Fabaceae</taxon>
        <taxon>Papilionoideae</taxon>
        <taxon>50 kb inversion clade</taxon>
        <taxon>NPAAA clade</taxon>
        <taxon>indigoferoid/millettioid clade</taxon>
        <taxon>Phaseoleae</taxon>
        <taxon>Canavalia</taxon>
    </lineage>
</organism>
<protein>
    <submittedName>
        <fullName evidence="2">Uncharacterized protein</fullName>
    </submittedName>
</protein>
<proteinExistence type="predicted"/>
<sequence length="74" mass="8515">MNDVDNKLAIHIEEEASFQPLPKMQNKQVCSYIIFFHRIDVVPIACILLGLFFFFGGGRDIDRIVKIPEVSFMV</sequence>
<evidence type="ECO:0000256" key="1">
    <source>
        <dbReference type="SAM" id="Phobius"/>
    </source>
</evidence>